<reference evidence="4" key="1">
    <citation type="journal article" date="2013" name="Nat. Genet.">
        <title>The draft genomes of soft-shell turtle and green sea turtle yield insights into the development and evolution of the turtle-specific body plan.</title>
        <authorList>
            <person name="Wang Z."/>
            <person name="Pascual-Anaya J."/>
            <person name="Zadissa A."/>
            <person name="Li W."/>
            <person name="Niimura Y."/>
            <person name="Huang Z."/>
            <person name="Li C."/>
            <person name="White S."/>
            <person name="Xiong Z."/>
            <person name="Fang D."/>
            <person name="Wang B."/>
            <person name="Ming Y."/>
            <person name="Chen Y."/>
            <person name="Zheng Y."/>
            <person name="Kuraku S."/>
            <person name="Pignatelli M."/>
            <person name="Herrero J."/>
            <person name="Beal K."/>
            <person name="Nozawa M."/>
            <person name="Li Q."/>
            <person name="Wang J."/>
            <person name="Zhang H."/>
            <person name="Yu L."/>
            <person name="Shigenobu S."/>
            <person name="Wang J."/>
            <person name="Liu J."/>
            <person name="Flicek P."/>
            <person name="Searle S."/>
            <person name="Wang J."/>
            <person name="Kuratani S."/>
            <person name="Yin Y."/>
            <person name="Aken B."/>
            <person name="Zhang G."/>
            <person name="Irie N."/>
        </authorList>
    </citation>
    <scope>NUCLEOTIDE SEQUENCE [LARGE SCALE GENOMIC DNA]</scope>
</reference>
<proteinExistence type="predicted"/>
<organism evidence="3 4">
    <name type="scientific">Chelonia mydas</name>
    <name type="common">Green sea-turtle</name>
    <name type="synonym">Chelonia agassizi</name>
    <dbReference type="NCBI Taxonomy" id="8469"/>
    <lineage>
        <taxon>Eukaryota</taxon>
        <taxon>Metazoa</taxon>
        <taxon>Chordata</taxon>
        <taxon>Craniata</taxon>
        <taxon>Vertebrata</taxon>
        <taxon>Euteleostomi</taxon>
        <taxon>Archelosauria</taxon>
        <taxon>Testudinata</taxon>
        <taxon>Testudines</taxon>
        <taxon>Cryptodira</taxon>
        <taxon>Durocryptodira</taxon>
        <taxon>Americhelydia</taxon>
        <taxon>Chelonioidea</taxon>
        <taxon>Cheloniidae</taxon>
        <taxon>Chelonia</taxon>
    </lineage>
</organism>
<dbReference type="InterPro" id="IPR048465">
    <property type="entry name" value="Maestro-like_HEAT"/>
</dbReference>
<dbReference type="AlphaFoldDB" id="M7AP20"/>
<dbReference type="Proteomes" id="UP000031443">
    <property type="component" value="Unassembled WGS sequence"/>
</dbReference>
<gene>
    <name evidence="3" type="ORF">UY3_15904</name>
</gene>
<dbReference type="EMBL" id="KB574222">
    <property type="protein sequence ID" value="EMP26996.1"/>
    <property type="molecule type" value="Genomic_DNA"/>
</dbReference>
<name>M7AP20_CHEMY</name>
<keyword evidence="4" id="KW-1185">Reference proteome</keyword>
<sequence length="222" mass="25662">MDAAALFQGPPESKEDSEDEEEEEEWVDVVTEEAALKNIREQFQGREKDEAQQLTFLHAIYPACLAAHQRGQDTLEPHCCKAAVVERIVDLHRVLLDILDAMLGNLLAESPGTDRFHYLLENSTEFPRMAHHMAQLALFVSDPSEDISRQAREGVYRLCQLLLHHRGLTVHEAEDPWVWDWHQDSRLLCYKNTAMVGEELLEKPLDLLWLLNQSLELKWEIQ</sequence>
<dbReference type="Pfam" id="PF21047">
    <property type="entry name" value="HEAT_Maestro"/>
    <property type="match status" value="1"/>
</dbReference>
<feature type="region of interest" description="Disordered" evidence="1">
    <location>
        <begin position="1"/>
        <end position="25"/>
    </location>
</feature>
<accession>M7AP20</accession>
<evidence type="ECO:0000259" key="2">
    <source>
        <dbReference type="Pfam" id="PF21047"/>
    </source>
</evidence>
<evidence type="ECO:0000256" key="1">
    <source>
        <dbReference type="SAM" id="MobiDB-lite"/>
    </source>
</evidence>
<evidence type="ECO:0000313" key="3">
    <source>
        <dbReference type="EMBL" id="EMP26996.1"/>
    </source>
</evidence>
<protein>
    <recommendedName>
        <fullName evidence="2">Maestro-like HEAT-repeats domain-containing protein</fullName>
    </recommendedName>
</protein>
<evidence type="ECO:0000313" key="4">
    <source>
        <dbReference type="Proteomes" id="UP000031443"/>
    </source>
</evidence>
<feature type="domain" description="Maestro-like HEAT-repeats" evidence="2">
    <location>
        <begin position="120"/>
        <end position="176"/>
    </location>
</feature>
<feature type="compositionally biased region" description="Acidic residues" evidence="1">
    <location>
        <begin position="15"/>
        <end position="25"/>
    </location>
</feature>